<dbReference type="SUPFAM" id="SSF111126">
    <property type="entry name" value="Ligand-binding domain in the NO signalling and Golgi transport"/>
    <property type="match status" value="1"/>
</dbReference>
<comment type="caution">
    <text evidence="2">The sequence shown here is derived from an EMBL/GenBank/DDBJ whole genome shotgun (WGS) entry which is preliminary data.</text>
</comment>
<accession>A0ABD5NPD7</accession>
<proteinExistence type="predicted"/>
<dbReference type="RefSeq" id="WP_256532688.1">
    <property type="nucleotide sequence ID" value="NZ_CP101824.1"/>
</dbReference>
<protein>
    <recommendedName>
        <fullName evidence="4">Heme NO binding protein</fullName>
    </recommendedName>
</protein>
<gene>
    <name evidence="2" type="ORF">ACFOUR_10820</name>
</gene>
<feature type="region of interest" description="Disordered" evidence="1">
    <location>
        <begin position="1"/>
        <end position="41"/>
    </location>
</feature>
<dbReference type="InterPro" id="IPR024096">
    <property type="entry name" value="NO_sig/Golgi_transp_ligand-bd"/>
</dbReference>
<reference evidence="2 3" key="1">
    <citation type="journal article" date="2019" name="Int. J. Syst. Evol. Microbiol.">
        <title>The Global Catalogue of Microorganisms (GCM) 10K type strain sequencing project: providing services to taxonomists for standard genome sequencing and annotation.</title>
        <authorList>
            <consortium name="The Broad Institute Genomics Platform"/>
            <consortium name="The Broad Institute Genome Sequencing Center for Infectious Disease"/>
            <person name="Wu L."/>
            <person name="Ma J."/>
        </authorList>
    </citation>
    <scope>NUCLEOTIDE SEQUENCE [LARGE SCALE GENOMIC DNA]</scope>
    <source>
        <strain evidence="2 3">IBRC-M 10256</strain>
    </source>
</reference>
<keyword evidence="3" id="KW-1185">Reference proteome</keyword>
<evidence type="ECO:0000313" key="2">
    <source>
        <dbReference type="EMBL" id="MFC3958856.1"/>
    </source>
</evidence>
<organism evidence="2 3">
    <name type="scientific">Halovivax cerinus</name>
    <dbReference type="NCBI Taxonomy" id="1487865"/>
    <lineage>
        <taxon>Archaea</taxon>
        <taxon>Methanobacteriati</taxon>
        <taxon>Methanobacteriota</taxon>
        <taxon>Stenosarchaea group</taxon>
        <taxon>Halobacteria</taxon>
        <taxon>Halobacteriales</taxon>
        <taxon>Natrialbaceae</taxon>
        <taxon>Halovivax</taxon>
    </lineage>
</organism>
<name>A0ABD5NPD7_9EURY</name>
<dbReference type="GeneID" id="73901791"/>
<dbReference type="AlphaFoldDB" id="A0ABD5NPD7"/>
<dbReference type="Proteomes" id="UP001595846">
    <property type="component" value="Unassembled WGS sequence"/>
</dbReference>
<evidence type="ECO:0008006" key="4">
    <source>
        <dbReference type="Google" id="ProtNLM"/>
    </source>
</evidence>
<feature type="region of interest" description="Disordered" evidence="1">
    <location>
        <begin position="179"/>
        <end position="198"/>
    </location>
</feature>
<feature type="compositionally biased region" description="Basic and acidic residues" evidence="1">
    <location>
        <begin position="1"/>
        <end position="30"/>
    </location>
</feature>
<evidence type="ECO:0000313" key="3">
    <source>
        <dbReference type="Proteomes" id="UP001595846"/>
    </source>
</evidence>
<dbReference type="Gene3D" id="3.90.1520.10">
    <property type="entry name" value="H-NOX domain"/>
    <property type="match status" value="1"/>
</dbReference>
<sequence length="198" mass="21116">MTERDTDANASGPDDRAGQDRSREGSRDCVDPQWAVPSIDAPAGLGDSLVDVSVETTSWERSELLADVGPAIGPDRLTVGRIEVDSDWSALAIIEHLDEIFERTNPHTAAAHEPPALECTVVGDETVFVEFRSRTDSCSLFAGIVEAIGERYDDPLAVTHRSCDGRSDDSAGTLLVSTARHRTDATAGAGNEVGQTSH</sequence>
<dbReference type="InterPro" id="IPR038158">
    <property type="entry name" value="H-NOX_domain_sf"/>
</dbReference>
<evidence type="ECO:0000256" key="1">
    <source>
        <dbReference type="SAM" id="MobiDB-lite"/>
    </source>
</evidence>
<dbReference type="EMBL" id="JBHSAQ010000009">
    <property type="protein sequence ID" value="MFC3958856.1"/>
    <property type="molecule type" value="Genomic_DNA"/>
</dbReference>